<dbReference type="AlphaFoldDB" id="A0A2U1ADF3"/>
<dbReference type="Pfam" id="PF01842">
    <property type="entry name" value="ACT"/>
    <property type="match status" value="1"/>
</dbReference>
<dbReference type="InterPro" id="IPR005106">
    <property type="entry name" value="Asp/hSer_DH_NAD-bd"/>
</dbReference>
<dbReference type="SUPFAM" id="SSF55021">
    <property type="entry name" value="ACT-like"/>
    <property type="match status" value="1"/>
</dbReference>
<dbReference type="GO" id="GO:0050661">
    <property type="term" value="F:NADP binding"/>
    <property type="evidence" value="ECO:0007669"/>
    <property type="project" value="InterPro"/>
</dbReference>
<evidence type="ECO:0000256" key="8">
    <source>
        <dbReference type="ARBA" id="ARBA00022857"/>
    </source>
</evidence>
<gene>
    <name evidence="17" type="ORF">C8D82_15015</name>
    <name evidence="16" type="ORF">HF882_04955</name>
</gene>
<dbReference type="InterPro" id="IPR019811">
    <property type="entry name" value="HDH_CS"/>
</dbReference>
<dbReference type="PROSITE" id="PS01042">
    <property type="entry name" value="HOMOSER_DHGENASE"/>
    <property type="match status" value="1"/>
</dbReference>
<dbReference type="FunFam" id="3.30.360.10:FF:000005">
    <property type="entry name" value="Homoserine dehydrogenase"/>
    <property type="match status" value="1"/>
</dbReference>
<dbReference type="PANTHER" id="PTHR43331:SF1">
    <property type="entry name" value="HOMOSERINE DEHYDROGENASE"/>
    <property type="match status" value="1"/>
</dbReference>
<name>A0A2U1ADF3_9BACT</name>
<dbReference type="CDD" id="cd04881">
    <property type="entry name" value="ACT_HSDH-Hom"/>
    <property type="match status" value="1"/>
</dbReference>
<dbReference type="EMBL" id="JABAEW010000006">
    <property type="protein sequence ID" value="NMD85929.1"/>
    <property type="molecule type" value="Genomic_DNA"/>
</dbReference>
<dbReference type="EC" id="1.1.1.3" evidence="4 13"/>
<comment type="pathway">
    <text evidence="2 13">Amino-acid biosynthesis; L-methionine biosynthesis via de novo pathway; L-homoserine from L-aspartate: step 3/3.</text>
</comment>
<evidence type="ECO:0000313" key="16">
    <source>
        <dbReference type="EMBL" id="NMD85929.1"/>
    </source>
</evidence>
<dbReference type="PANTHER" id="PTHR43331">
    <property type="entry name" value="HOMOSERINE DEHYDROGENASE"/>
    <property type="match status" value="1"/>
</dbReference>
<dbReference type="GO" id="GO:0009088">
    <property type="term" value="P:threonine biosynthetic process"/>
    <property type="evidence" value="ECO:0007669"/>
    <property type="project" value="UniProtKB-UniPathway"/>
</dbReference>
<feature type="binding site" evidence="12">
    <location>
        <position position="103"/>
    </location>
    <ligand>
        <name>NADPH</name>
        <dbReference type="ChEBI" id="CHEBI:57783"/>
    </ligand>
</feature>
<reference evidence="17 18" key="1">
    <citation type="submission" date="2018-04" db="EMBL/GenBank/DDBJ databases">
        <title>Genomic Encyclopedia of Type Strains, Phase IV (KMG-IV): sequencing the most valuable type-strain genomes for metagenomic binning, comparative biology and taxonomic classification.</title>
        <authorList>
            <person name="Goeker M."/>
        </authorList>
    </citation>
    <scope>NUCLEOTIDE SEQUENCE [LARGE SCALE GENOMIC DNA]</scope>
    <source>
        <strain evidence="17 18">DSM 14823</strain>
    </source>
</reference>
<dbReference type="Proteomes" id="UP000245959">
    <property type="component" value="Unassembled WGS sequence"/>
</dbReference>
<dbReference type="Gene3D" id="3.30.70.260">
    <property type="match status" value="1"/>
</dbReference>
<dbReference type="PIRSF" id="PIRSF000098">
    <property type="entry name" value="Homoser_dehydrog"/>
    <property type="match status" value="1"/>
</dbReference>
<evidence type="ECO:0000313" key="18">
    <source>
        <dbReference type="Proteomes" id="UP000245959"/>
    </source>
</evidence>
<dbReference type="Gene3D" id="3.30.360.10">
    <property type="entry name" value="Dihydrodipicolinate Reductase, domain 2"/>
    <property type="match status" value="1"/>
</dbReference>
<evidence type="ECO:0000259" key="15">
    <source>
        <dbReference type="PROSITE" id="PS51671"/>
    </source>
</evidence>
<comment type="caution">
    <text evidence="17">The sequence shown here is derived from an EMBL/GenBank/DDBJ whole genome shotgun (WGS) entry which is preliminary data.</text>
</comment>
<dbReference type="InterPro" id="IPR001342">
    <property type="entry name" value="HDH_cat"/>
</dbReference>
<keyword evidence="8 12" id="KW-0521">NADP</keyword>
<feature type="domain" description="ACT" evidence="15">
    <location>
        <begin position="350"/>
        <end position="430"/>
    </location>
</feature>
<dbReference type="InterPro" id="IPR036291">
    <property type="entry name" value="NAD(P)-bd_dom_sf"/>
</dbReference>
<keyword evidence="6 13" id="KW-0028">Amino-acid biosynthesis</keyword>
<evidence type="ECO:0000256" key="12">
    <source>
        <dbReference type="PIRSR" id="PIRSR000098-2"/>
    </source>
</evidence>
<dbReference type="InterPro" id="IPR045865">
    <property type="entry name" value="ACT-like_dom_sf"/>
</dbReference>
<proteinExistence type="inferred from homology"/>
<dbReference type="EMBL" id="QEKH01000050">
    <property type="protein sequence ID" value="PVY33596.1"/>
    <property type="molecule type" value="Genomic_DNA"/>
</dbReference>
<accession>A0A2U1ADF3</accession>
<dbReference type="NCBIfam" id="NF004976">
    <property type="entry name" value="PRK06349.1"/>
    <property type="match status" value="1"/>
</dbReference>
<keyword evidence="10 13" id="KW-0486">Methionine biosynthesis</keyword>
<protein>
    <recommendedName>
        <fullName evidence="5 13">Homoserine dehydrogenase</fullName>
        <ecNumber evidence="4 13">1.1.1.3</ecNumber>
    </recommendedName>
</protein>
<feature type="binding site" evidence="12">
    <location>
        <begin position="9"/>
        <end position="16"/>
    </location>
    <ligand>
        <name>NADP(+)</name>
        <dbReference type="ChEBI" id="CHEBI:58349"/>
    </ligand>
</feature>
<evidence type="ECO:0000313" key="19">
    <source>
        <dbReference type="Proteomes" id="UP000576225"/>
    </source>
</evidence>
<evidence type="ECO:0000256" key="14">
    <source>
        <dbReference type="RuleBase" id="RU004171"/>
    </source>
</evidence>
<evidence type="ECO:0000313" key="17">
    <source>
        <dbReference type="EMBL" id="PVY33596.1"/>
    </source>
</evidence>
<evidence type="ECO:0000256" key="7">
    <source>
        <dbReference type="ARBA" id="ARBA00022697"/>
    </source>
</evidence>
<evidence type="ECO:0000256" key="2">
    <source>
        <dbReference type="ARBA" id="ARBA00005062"/>
    </source>
</evidence>
<dbReference type="RefSeq" id="WP_116885914.1">
    <property type="nucleotide sequence ID" value="NZ_CAJKCJ010000010.1"/>
</dbReference>
<evidence type="ECO:0000256" key="1">
    <source>
        <dbReference type="ARBA" id="ARBA00005056"/>
    </source>
</evidence>
<dbReference type="InterPro" id="IPR002912">
    <property type="entry name" value="ACT_dom"/>
</dbReference>
<evidence type="ECO:0000256" key="11">
    <source>
        <dbReference type="PIRSR" id="PIRSR000098-1"/>
    </source>
</evidence>
<keyword evidence="9 13" id="KW-0560">Oxidoreductase</keyword>
<dbReference type="Gene3D" id="3.40.50.720">
    <property type="entry name" value="NAD(P)-binding Rossmann-like Domain"/>
    <property type="match status" value="1"/>
</dbReference>
<organism evidence="17 18">
    <name type="scientific">Victivallis vadensis</name>
    <dbReference type="NCBI Taxonomy" id="172901"/>
    <lineage>
        <taxon>Bacteria</taxon>
        <taxon>Pseudomonadati</taxon>
        <taxon>Lentisphaerota</taxon>
        <taxon>Lentisphaeria</taxon>
        <taxon>Victivallales</taxon>
        <taxon>Victivallaceae</taxon>
        <taxon>Victivallis</taxon>
    </lineage>
</organism>
<comment type="similarity">
    <text evidence="3 14">Belongs to the homoserine dehydrogenase family.</text>
</comment>
<dbReference type="InterPro" id="IPR016204">
    <property type="entry name" value="HDH"/>
</dbReference>
<evidence type="ECO:0000256" key="5">
    <source>
        <dbReference type="ARBA" id="ARBA00013376"/>
    </source>
</evidence>
<dbReference type="GO" id="GO:0009086">
    <property type="term" value="P:methionine biosynthetic process"/>
    <property type="evidence" value="ECO:0007669"/>
    <property type="project" value="UniProtKB-KW"/>
</dbReference>
<feature type="active site" description="Proton donor" evidence="11">
    <location>
        <position position="203"/>
    </location>
</feature>
<dbReference type="SUPFAM" id="SSF51735">
    <property type="entry name" value="NAD(P)-binding Rossmann-fold domains"/>
    <property type="match status" value="1"/>
</dbReference>
<evidence type="ECO:0000256" key="3">
    <source>
        <dbReference type="ARBA" id="ARBA00006753"/>
    </source>
</evidence>
<dbReference type="GeneID" id="78297178"/>
<dbReference type="UniPathway" id="UPA00050">
    <property type="reaction ID" value="UER00063"/>
</dbReference>
<dbReference type="Pfam" id="PF03447">
    <property type="entry name" value="NAD_binding_3"/>
    <property type="match status" value="1"/>
</dbReference>
<dbReference type="SUPFAM" id="SSF55347">
    <property type="entry name" value="Glyceraldehyde-3-phosphate dehydrogenase-like, C-terminal domain"/>
    <property type="match status" value="1"/>
</dbReference>
<comment type="pathway">
    <text evidence="1 13">Amino-acid biosynthesis; L-threonine biosynthesis; L-threonine from L-aspartate: step 3/5.</text>
</comment>
<comment type="catalytic activity">
    <reaction evidence="13">
        <text>L-homoserine + NADP(+) = L-aspartate 4-semialdehyde + NADPH + H(+)</text>
        <dbReference type="Rhea" id="RHEA:15761"/>
        <dbReference type="ChEBI" id="CHEBI:15378"/>
        <dbReference type="ChEBI" id="CHEBI:57476"/>
        <dbReference type="ChEBI" id="CHEBI:57783"/>
        <dbReference type="ChEBI" id="CHEBI:58349"/>
        <dbReference type="ChEBI" id="CHEBI:537519"/>
        <dbReference type="EC" id="1.1.1.3"/>
    </reaction>
</comment>
<feature type="binding site" evidence="12">
    <location>
        <position position="188"/>
    </location>
    <ligand>
        <name>L-homoserine</name>
        <dbReference type="ChEBI" id="CHEBI:57476"/>
    </ligand>
</feature>
<reference evidence="16 19" key="2">
    <citation type="submission" date="2020-04" db="EMBL/GenBank/DDBJ databases">
        <authorList>
            <person name="Hitch T.C.A."/>
            <person name="Wylensek D."/>
            <person name="Clavel T."/>
        </authorList>
    </citation>
    <scope>NUCLEOTIDE SEQUENCE [LARGE SCALE GENOMIC DNA]</scope>
    <source>
        <strain evidence="16 19">COR2-253-APC-1A</strain>
    </source>
</reference>
<dbReference type="FunFam" id="3.30.70.260:FF:000030">
    <property type="entry name" value="Homoserine dehydrogenase"/>
    <property type="match status" value="1"/>
</dbReference>
<dbReference type="GO" id="GO:0004412">
    <property type="term" value="F:homoserine dehydrogenase activity"/>
    <property type="evidence" value="ECO:0007669"/>
    <property type="project" value="UniProtKB-EC"/>
</dbReference>
<keyword evidence="7 13" id="KW-0791">Threonine biosynthesis</keyword>
<keyword evidence="18" id="KW-1185">Reference proteome</keyword>
<evidence type="ECO:0000256" key="9">
    <source>
        <dbReference type="ARBA" id="ARBA00023002"/>
    </source>
</evidence>
<evidence type="ECO:0000256" key="13">
    <source>
        <dbReference type="RuleBase" id="RU000579"/>
    </source>
</evidence>
<evidence type="ECO:0000256" key="6">
    <source>
        <dbReference type="ARBA" id="ARBA00022605"/>
    </source>
</evidence>
<sequence>MKEVKVGIIGFGTVGAGVAANILGNSDVIAKRANVKLVLSRIADLDITTDRGVKIPEGVLTTDAAEAIREADIVVELVGGTTVAKKFILDAIQAGKPVVTANKALLALHGEEIFAAAEKAGVDVYYEASVAGGIPIIKALREGLVSNRISRIYGIMNGTCNYILTRMENEGADFTTVLADAQKLGYAEANPSLDIDGFDTAHKTAILAALAYGRWFGLEPVHVEGIRDLELADLRYADELGYRIKLLAIIKSADGKVQMRVHPTLIPKNVLLANISDVFNGVMVEGDMVGQTLFYGRGAGRNATASAVTADITDVAVNLAAGSVRRIPAFRPGEQFSEVLSMDEVSSRYYLRLQVKDCPGVIASITQILADKGISISSLIQHERREADGTVPLVILTHVATERDIRSALAELGVLAINQAPVKLMRIEDI</sequence>
<evidence type="ECO:0000256" key="10">
    <source>
        <dbReference type="ARBA" id="ARBA00023167"/>
    </source>
</evidence>
<dbReference type="Proteomes" id="UP000576225">
    <property type="component" value="Unassembled WGS sequence"/>
</dbReference>
<dbReference type="UniPathway" id="UPA00051">
    <property type="reaction ID" value="UER00465"/>
</dbReference>
<dbReference type="PROSITE" id="PS51671">
    <property type="entry name" value="ACT"/>
    <property type="match status" value="1"/>
</dbReference>
<evidence type="ECO:0000256" key="4">
    <source>
        <dbReference type="ARBA" id="ARBA00013213"/>
    </source>
</evidence>
<dbReference type="Pfam" id="PF00742">
    <property type="entry name" value="Homoserine_dh"/>
    <property type="match status" value="1"/>
</dbReference>